<dbReference type="Proteomes" id="UP001500840">
    <property type="component" value="Unassembled WGS sequence"/>
</dbReference>
<name>A0ABP8MAE4_9BACT</name>
<dbReference type="EMBL" id="BAABGA010000010">
    <property type="protein sequence ID" value="GAA4446962.1"/>
    <property type="molecule type" value="Genomic_DNA"/>
</dbReference>
<protein>
    <submittedName>
        <fullName evidence="1">Uncharacterized protein</fullName>
    </submittedName>
</protein>
<organism evidence="1 2">
    <name type="scientific">Novipirellula rosea</name>
    <dbReference type="NCBI Taxonomy" id="1031540"/>
    <lineage>
        <taxon>Bacteria</taxon>
        <taxon>Pseudomonadati</taxon>
        <taxon>Planctomycetota</taxon>
        <taxon>Planctomycetia</taxon>
        <taxon>Pirellulales</taxon>
        <taxon>Pirellulaceae</taxon>
        <taxon>Novipirellula</taxon>
    </lineage>
</organism>
<comment type="caution">
    <text evidence="1">The sequence shown here is derived from an EMBL/GenBank/DDBJ whole genome shotgun (WGS) entry which is preliminary data.</text>
</comment>
<proteinExistence type="predicted"/>
<evidence type="ECO:0000313" key="1">
    <source>
        <dbReference type="EMBL" id="GAA4446962.1"/>
    </source>
</evidence>
<accession>A0ABP8MAE4</accession>
<gene>
    <name evidence="1" type="ORF">GCM10023156_08470</name>
</gene>
<keyword evidence="2" id="KW-1185">Reference proteome</keyword>
<sequence>MLEDVADATWLETGTTFEPAKGHGIDHMLQASGASMVDEFINVRNGEKFDFNDKRYRKVDDHRAVLICTETGDSKKTYNFYPEDEVRRDR</sequence>
<reference evidence="2" key="1">
    <citation type="journal article" date="2019" name="Int. J. Syst. Evol. Microbiol.">
        <title>The Global Catalogue of Microorganisms (GCM) 10K type strain sequencing project: providing services to taxonomists for standard genome sequencing and annotation.</title>
        <authorList>
            <consortium name="The Broad Institute Genomics Platform"/>
            <consortium name="The Broad Institute Genome Sequencing Center for Infectious Disease"/>
            <person name="Wu L."/>
            <person name="Ma J."/>
        </authorList>
    </citation>
    <scope>NUCLEOTIDE SEQUENCE [LARGE SCALE GENOMIC DNA]</scope>
    <source>
        <strain evidence="2">JCM 17759</strain>
    </source>
</reference>
<evidence type="ECO:0000313" key="2">
    <source>
        <dbReference type="Proteomes" id="UP001500840"/>
    </source>
</evidence>